<feature type="non-terminal residue" evidence="3">
    <location>
        <position position="103"/>
    </location>
</feature>
<proteinExistence type="predicted"/>
<name>A0A699YVH1_HAELA</name>
<evidence type="ECO:0000313" key="4">
    <source>
        <dbReference type="Proteomes" id="UP000485058"/>
    </source>
</evidence>
<feature type="transmembrane region" description="Helical" evidence="2">
    <location>
        <begin position="12"/>
        <end position="33"/>
    </location>
</feature>
<keyword evidence="2" id="KW-0472">Membrane</keyword>
<keyword evidence="2" id="KW-0812">Transmembrane</keyword>
<reference evidence="3 4" key="1">
    <citation type="submission" date="2020-02" db="EMBL/GenBank/DDBJ databases">
        <title>Draft genome sequence of Haematococcus lacustris strain NIES-144.</title>
        <authorList>
            <person name="Morimoto D."/>
            <person name="Nakagawa S."/>
            <person name="Yoshida T."/>
            <person name="Sawayama S."/>
        </authorList>
    </citation>
    <scope>NUCLEOTIDE SEQUENCE [LARGE SCALE GENOMIC DNA]</scope>
    <source>
        <strain evidence="3 4">NIES-144</strain>
    </source>
</reference>
<keyword evidence="2" id="KW-1133">Transmembrane helix</keyword>
<organism evidence="3 4">
    <name type="scientific">Haematococcus lacustris</name>
    <name type="common">Green alga</name>
    <name type="synonym">Haematococcus pluvialis</name>
    <dbReference type="NCBI Taxonomy" id="44745"/>
    <lineage>
        <taxon>Eukaryota</taxon>
        <taxon>Viridiplantae</taxon>
        <taxon>Chlorophyta</taxon>
        <taxon>core chlorophytes</taxon>
        <taxon>Chlorophyceae</taxon>
        <taxon>CS clade</taxon>
        <taxon>Chlamydomonadales</taxon>
        <taxon>Haematococcaceae</taxon>
        <taxon>Haematococcus</taxon>
    </lineage>
</organism>
<accession>A0A699YVH1</accession>
<dbReference type="Proteomes" id="UP000485058">
    <property type="component" value="Unassembled WGS sequence"/>
</dbReference>
<dbReference type="AlphaFoldDB" id="A0A699YVH1"/>
<comment type="caution">
    <text evidence="3">The sequence shown here is derived from an EMBL/GenBank/DDBJ whole genome shotgun (WGS) entry which is preliminary data.</text>
</comment>
<dbReference type="EMBL" id="BLLF01000350">
    <property type="protein sequence ID" value="GFH10814.1"/>
    <property type="molecule type" value="Genomic_DNA"/>
</dbReference>
<feature type="compositionally biased region" description="Low complexity" evidence="1">
    <location>
        <begin position="42"/>
        <end position="65"/>
    </location>
</feature>
<sequence>MLEANKKLHTALWWLALYGGAWFAWQQGWLPFFPPPRPLPQPRTTRSPAASEEPQASAPEASAPAPLDPTTEASHQAAIAALTARAQQHAAKMNDTTLTIEHM</sequence>
<evidence type="ECO:0000256" key="1">
    <source>
        <dbReference type="SAM" id="MobiDB-lite"/>
    </source>
</evidence>
<gene>
    <name evidence="3" type="ORF">HaLaN_06200</name>
</gene>
<keyword evidence="4" id="KW-1185">Reference proteome</keyword>
<evidence type="ECO:0000256" key="2">
    <source>
        <dbReference type="SAM" id="Phobius"/>
    </source>
</evidence>
<feature type="region of interest" description="Disordered" evidence="1">
    <location>
        <begin position="34"/>
        <end position="76"/>
    </location>
</feature>
<evidence type="ECO:0000313" key="3">
    <source>
        <dbReference type="EMBL" id="GFH10814.1"/>
    </source>
</evidence>
<protein>
    <submittedName>
        <fullName evidence="3">Uncharacterized protein</fullName>
    </submittedName>
</protein>